<dbReference type="PANTHER" id="PTHR24416">
    <property type="entry name" value="TYROSINE-PROTEIN KINASE RECEPTOR"/>
    <property type="match status" value="1"/>
</dbReference>
<evidence type="ECO:0000256" key="19">
    <source>
        <dbReference type="ARBA" id="ARBA00023180"/>
    </source>
</evidence>
<evidence type="ECO:0000256" key="11">
    <source>
        <dbReference type="ARBA" id="ARBA00022777"/>
    </source>
</evidence>
<evidence type="ECO:0000256" key="21">
    <source>
        <dbReference type="ARBA" id="ARBA00039486"/>
    </source>
</evidence>
<dbReference type="Pfam" id="PF07679">
    <property type="entry name" value="I-set"/>
    <property type="match status" value="1"/>
</dbReference>
<evidence type="ECO:0000256" key="13">
    <source>
        <dbReference type="ARBA" id="ARBA00022889"/>
    </source>
</evidence>
<dbReference type="InterPro" id="IPR036179">
    <property type="entry name" value="Ig-like_dom_sf"/>
</dbReference>
<dbReference type="InterPro" id="IPR003599">
    <property type="entry name" value="Ig_sub"/>
</dbReference>
<feature type="binding site" evidence="24">
    <location>
        <position position="640"/>
    </location>
    <ligand>
        <name>ATP</name>
        <dbReference type="ChEBI" id="CHEBI:30616"/>
    </ligand>
</feature>
<keyword evidence="15 27" id="KW-0472">Membrane</keyword>
<dbReference type="InterPro" id="IPR007110">
    <property type="entry name" value="Ig-like_dom"/>
</dbReference>
<evidence type="ECO:0000256" key="2">
    <source>
        <dbReference type="ARBA" id="ARBA00006692"/>
    </source>
</evidence>
<dbReference type="SMART" id="SM00409">
    <property type="entry name" value="IG"/>
    <property type="match status" value="2"/>
</dbReference>
<evidence type="ECO:0000256" key="25">
    <source>
        <dbReference type="PIRSR" id="PIRSR000615-3"/>
    </source>
</evidence>
<feature type="chain" id="PRO_5041987410" description="Tyrosine-protein kinase receptor TYRO3" evidence="28">
    <location>
        <begin position="24"/>
        <end position="886"/>
    </location>
</feature>
<comment type="similarity">
    <text evidence="2">Belongs to the protein kinase superfamily. CAMK Ser/Thr protein kinase family.</text>
</comment>
<feature type="domain" description="Protein kinase" evidence="29">
    <location>
        <begin position="499"/>
        <end position="772"/>
    </location>
</feature>
<evidence type="ECO:0000256" key="24">
    <source>
        <dbReference type="PIRSR" id="PIRSR000615-2"/>
    </source>
</evidence>
<keyword evidence="4" id="KW-1003">Cell membrane</keyword>
<dbReference type="Pfam" id="PF07714">
    <property type="entry name" value="PK_Tyr_Ser-Thr"/>
    <property type="match status" value="1"/>
</dbReference>
<keyword evidence="14 27" id="KW-1133">Transmembrane helix</keyword>
<evidence type="ECO:0000256" key="12">
    <source>
        <dbReference type="ARBA" id="ARBA00022840"/>
    </source>
</evidence>
<evidence type="ECO:0000256" key="23">
    <source>
        <dbReference type="PIRSR" id="PIRSR000615-1"/>
    </source>
</evidence>
<keyword evidence="9" id="KW-0677">Repeat</keyword>
<feature type="transmembrane region" description="Helical" evidence="27">
    <location>
        <begin position="409"/>
        <end position="433"/>
    </location>
</feature>
<evidence type="ECO:0000256" key="7">
    <source>
        <dbReference type="ARBA" id="ARBA00022692"/>
    </source>
</evidence>
<keyword evidence="13" id="KW-0130">Cell adhesion</keyword>
<dbReference type="InterPro" id="IPR003961">
    <property type="entry name" value="FN3_dom"/>
</dbReference>
<dbReference type="InterPro" id="IPR036116">
    <property type="entry name" value="FN3_sf"/>
</dbReference>
<evidence type="ECO:0000256" key="6">
    <source>
        <dbReference type="ARBA" id="ARBA00022679"/>
    </source>
</evidence>
<dbReference type="SUPFAM" id="SSF56112">
    <property type="entry name" value="Protein kinase-like (PK-like)"/>
    <property type="match status" value="1"/>
</dbReference>
<dbReference type="InterPro" id="IPR050122">
    <property type="entry name" value="RTK"/>
</dbReference>
<keyword evidence="25" id="KW-0460">Magnesium</keyword>
<evidence type="ECO:0000256" key="16">
    <source>
        <dbReference type="ARBA" id="ARBA00023137"/>
    </source>
</evidence>
<keyword evidence="8 28" id="KW-0732">Signal</keyword>
<organism evidence="32 33">
    <name type="scientific">Acipenser oxyrinchus oxyrinchus</name>
    <dbReference type="NCBI Taxonomy" id="40147"/>
    <lineage>
        <taxon>Eukaryota</taxon>
        <taxon>Metazoa</taxon>
        <taxon>Chordata</taxon>
        <taxon>Craniata</taxon>
        <taxon>Vertebrata</taxon>
        <taxon>Euteleostomi</taxon>
        <taxon>Actinopterygii</taxon>
        <taxon>Chondrostei</taxon>
        <taxon>Acipenseriformes</taxon>
        <taxon>Acipenseridae</taxon>
        <taxon>Acipenser</taxon>
    </lineage>
</organism>
<dbReference type="InterPro" id="IPR003598">
    <property type="entry name" value="Ig_sub2"/>
</dbReference>
<keyword evidence="25" id="KW-0479">Metal-binding</keyword>
<dbReference type="PANTHER" id="PTHR24416:SF279">
    <property type="entry name" value="TYROSINE-PROTEIN KINASE RECEPTOR TYRO3"/>
    <property type="match status" value="1"/>
</dbReference>
<evidence type="ECO:0000259" key="31">
    <source>
        <dbReference type="PROSITE" id="PS50853"/>
    </source>
</evidence>
<keyword evidence="16" id="KW-0829">Tyrosine-protein kinase</keyword>
<protein>
    <recommendedName>
        <fullName evidence="21">Tyrosine-protein kinase receptor TYRO3</fullName>
        <ecNumber evidence="3">2.7.10.1</ecNumber>
    </recommendedName>
</protein>
<evidence type="ECO:0000256" key="26">
    <source>
        <dbReference type="PROSITE-ProRule" id="PRU10141"/>
    </source>
</evidence>
<feature type="domain" description="Ig-like" evidence="30">
    <location>
        <begin position="24"/>
        <end position="108"/>
    </location>
</feature>
<dbReference type="Pfam" id="PF00041">
    <property type="entry name" value="fn3"/>
    <property type="match status" value="2"/>
</dbReference>
<evidence type="ECO:0000256" key="28">
    <source>
        <dbReference type="SAM" id="SignalP"/>
    </source>
</evidence>
<gene>
    <name evidence="32" type="primary">tyro3</name>
    <name evidence="32" type="ORF">AOXY_G22530</name>
</gene>
<dbReference type="GO" id="GO:0007155">
    <property type="term" value="P:cell adhesion"/>
    <property type="evidence" value="ECO:0007669"/>
    <property type="project" value="UniProtKB-KW"/>
</dbReference>
<dbReference type="SUPFAM" id="SSF48726">
    <property type="entry name" value="Immunoglobulin"/>
    <property type="match status" value="2"/>
</dbReference>
<reference evidence="32" key="1">
    <citation type="submission" date="2022-02" db="EMBL/GenBank/DDBJ databases">
        <title>Atlantic sturgeon de novo genome assembly.</title>
        <authorList>
            <person name="Stock M."/>
            <person name="Klopp C."/>
            <person name="Guiguen Y."/>
            <person name="Cabau C."/>
            <person name="Parinello H."/>
            <person name="Santidrian Yebra-Pimentel E."/>
            <person name="Kuhl H."/>
            <person name="Dirks R.P."/>
            <person name="Guessner J."/>
            <person name="Wuertz S."/>
            <person name="Du K."/>
            <person name="Schartl M."/>
        </authorList>
    </citation>
    <scope>NUCLEOTIDE SEQUENCE</scope>
    <source>
        <strain evidence="32">STURGEONOMICS-FGT-2020</strain>
        <tissue evidence="32">Whole blood</tissue>
    </source>
</reference>
<dbReference type="PROSITE" id="PS50011">
    <property type="entry name" value="PROTEIN_KINASE_DOM"/>
    <property type="match status" value="1"/>
</dbReference>
<dbReference type="SUPFAM" id="SSF49265">
    <property type="entry name" value="Fibronectin type III"/>
    <property type="match status" value="1"/>
</dbReference>
<evidence type="ECO:0000313" key="33">
    <source>
        <dbReference type="Proteomes" id="UP001230051"/>
    </source>
</evidence>
<dbReference type="InterPro" id="IPR013783">
    <property type="entry name" value="Ig-like_fold"/>
</dbReference>
<dbReference type="InterPro" id="IPR000719">
    <property type="entry name" value="Prot_kinase_dom"/>
</dbReference>
<evidence type="ECO:0000256" key="27">
    <source>
        <dbReference type="SAM" id="Phobius"/>
    </source>
</evidence>
<feature type="signal peptide" evidence="28">
    <location>
        <begin position="1"/>
        <end position="23"/>
    </location>
</feature>
<evidence type="ECO:0000256" key="10">
    <source>
        <dbReference type="ARBA" id="ARBA00022741"/>
    </source>
</evidence>
<dbReference type="PROSITE" id="PS00107">
    <property type="entry name" value="PROTEIN_KINASE_ATP"/>
    <property type="match status" value="1"/>
</dbReference>
<keyword evidence="6" id="KW-0808">Transferase</keyword>
<dbReference type="InterPro" id="IPR001245">
    <property type="entry name" value="Ser-Thr/Tyr_kinase_cat_dom"/>
</dbReference>
<evidence type="ECO:0000256" key="3">
    <source>
        <dbReference type="ARBA" id="ARBA00011902"/>
    </source>
</evidence>
<dbReference type="InterPro" id="IPR017441">
    <property type="entry name" value="Protein_kinase_ATP_BS"/>
</dbReference>
<evidence type="ECO:0000256" key="17">
    <source>
        <dbReference type="ARBA" id="ARBA00023157"/>
    </source>
</evidence>
<dbReference type="GO" id="GO:0005524">
    <property type="term" value="F:ATP binding"/>
    <property type="evidence" value="ECO:0007669"/>
    <property type="project" value="UniProtKB-UniRule"/>
</dbReference>
<dbReference type="FunFam" id="3.30.200.20:FF:000111">
    <property type="entry name" value="Tyrosine-protein kinase receptor TYRO3"/>
    <property type="match status" value="1"/>
</dbReference>
<proteinExistence type="inferred from homology"/>
<evidence type="ECO:0000256" key="8">
    <source>
        <dbReference type="ARBA" id="ARBA00022729"/>
    </source>
</evidence>
<keyword evidence="20" id="KW-0393">Immunoglobulin domain</keyword>
<dbReference type="InterPro" id="IPR011009">
    <property type="entry name" value="Kinase-like_dom_sf"/>
</dbReference>
<evidence type="ECO:0000256" key="20">
    <source>
        <dbReference type="ARBA" id="ARBA00023319"/>
    </source>
</evidence>
<evidence type="ECO:0000256" key="18">
    <source>
        <dbReference type="ARBA" id="ARBA00023170"/>
    </source>
</evidence>
<dbReference type="AlphaFoldDB" id="A0AAD8CWC5"/>
<dbReference type="FunFam" id="1.10.510.10:FF:000089">
    <property type="entry name" value="Tyrosine-protein kinase receptor TYRO3"/>
    <property type="match status" value="1"/>
</dbReference>
<dbReference type="GO" id="GO:0004714">
    <property type="term" value="F:transmembrane receptor protein tyrosine kinase activity"/>
    <property type="evidence" value="ECO:0007669"/>
    <property type="project" value="UniProtKB-EC"/>
</dbReference>
<feature type="binding site" evidence="26">
    <location>
        <position position="531"/>
    </location>
    <ligand>
        <name>ATP</name>
        <dbReference type="ChEBI" id="CHEBI:30616"/>
    </ligand>
</feature>
<sequence>MKKSGPLWLILWVTLVCAHVSLGLRFTQSPVNLTVTHGNPARLECSVEGGSELEISWEKNGKKLSSIDQTDLSVDQNHWKSLYHMKSVQQADAGMYVCVSEAAGVTVSSEPAWITVEGVPHFVTEPQDVAVLPGVTFNLSCRAVGPPDPVQLVWWQKGVQLGGPHPSPYTLTVPGLTQSSEFYCEAKNQKGVSTSRTATVNIKALPGPPQELQVTRVQEDNVTLSWRPGPDGHSPLRDCTIQFAENSGKREELFERQVSVPPHEQTIGGLRCFSNYSTRIVCSNEVGSSPFTDWVDFETLESVPGAAPLNFSLEVTGGSLLLSWGAPFRGELNGVLQEYRVEWGRPGEVKQDTLLLTQTRVNLSLAGGQFYNASFRVSACNSAGCGPWSQALLVGPQEGVSVAVTRSRLWVLLILAVLLAAVVLGGLALLLLLRRKKETQFGAVFEPVLLGAEPAVSYRAARSFNRQGPEPSDSTLDCLGISDELKEKLQDVLIQERWLSLGRLLGKGEFGSVREANLKREDGSVKRVAVKVLQSDVNSSADIEQCLREAAHMKDFDHPNVIKLIGVSLQSRTPQRLPVPMVILPFMKHGDLHHYLLMSRLGAAPFTLSLPTLVQFMLDIARGMDYLSHKNFIHRDLAARNCMLGEDMSVCVADFGLSKRIYSGDYYRQGSASKLPVKWIGLESLADNVYTTQSDVWSFGVTMWEIVTLGQTPYPGVENCEVYEYLLKGSRLKQPPGCLDEVFEIMHSCWNANPKGRPSFHSLIGQLEEVWAGLDSKELLYVNLGEGQGEESCGGQGAEGGAEGGGVPWQCEKGEGGGAEGQGVSCLKDSLGAAAATGGDYRYIMDPRGSLEDDGQSGASRACPLLQEAAEKGREEEEGEDTIINM</sequence>
<dbReference type="EC" id="2.7.10.1" evidence="3"/>
<dbReference type="SMART" id="SM00060">
    <property type="entry name" value="FN3"/>
    <property type="match status" value="2"/>
</dbReference>
<dbReference type="CDD" id="cd00063">
    <property type="entry name" value="FN3"/>
    <property type="match status" value="2"/>
</dbReference>
<dbReference type="FunFam" id="2.60.40.10:FF:000296">
    <property type="entry name" value="Tyrosine-protein kinase receptor TYRO3"/>
    <property type="match status" value="1"/>
</dbReference>
<dbReference type="Proteomes" id="UP001230051">
    <property type="component" value="Unassembled WGS sequence"/>
</dbReference>
<feature type="domain" description="Fibronectin type-III" evidence="31">
    <location>
        <begin position="307"/>
        <end position="399"/>
    </location>
</feature>
<evidence type="ECO:0000256" key="15">
    <source>
        <dbReference type="ARBA" id="ARBA00023136"/>
    </source>
</evidence>
<evidence type="ECO:0000259" key="29">
    <source>
        <dbReference type="PROSITE" id="PS50011"/>
    </source>
</evidence>
<dbReference type="GO" id="GO:0046872">
    <property type="term" value="F:metal ion binding"/>
    <property type="evidence" value="ECO:0007669"/>
    <property type="project" value="UniProtKB-KW"/>
</dbReference>
<dbReference type="SMART" id="SM00219">
    <property type="entry name" value="TyrKc"/>
    <property type="match status" value="1"/>
</dbReference>
<keyword evidence="12 24" id="KW-0067">ATP-binding</keyword>
<dbReference type="PROSITE" id="PS50853">
    <property type="entry name" value="FN3"/>
    <property type="match status" value="2"/>
</dbReference>
<dbReference type="Gene3D" id="2.60.40.10">
    <property type="entry name" value="Immunoglobulins"/>
    <property type="match status" value="4"/>
</dbReference>
<dbReference type="Gene3D" id="3.30.200.20">
    <property type="entry name" value="Phosphorylase Kinase, domain 1"/>
    <property type="match status" value="1"/>
</dbReference>
<dbReference type="PIRSF" id="PIRSF000615">
    <property type="entry name" value="TyrPK_CSF1-R"/>
    <property type="match status" value="1"/>
</dbReference>
<dbReference type="PROSITE" id="PS00109">
    <property type="entry name" value="PROTEIN_KINASE_TYR"/>
    <property type="match status" value="1"/>
</dbReference>
<keyword evidence="17" id="KW-1015">Disulfide bond</keyword>
<keyword evidence="10 24" id="KW-0547">Nucleotide-binding</keyword>
<keyword evidence="5" id="KW-0597">Phosphoprotein</keyword>
<comment type="caution">
    <text evidence="32">The sequence shown here is derived from an EMBL/GenBank/DDBJ whole genome shotgun (WGS) entry which is preliminary data.</text>
</comment>
<dbReference type="GO" id="GO:0007169">
    <property type="term" value="P:cell surface receptor protein tyrosine kinase signaling pathway"/>
    <property type="evidence" value="ECO:0007669"/>
    <property type="project" value="TreeGrafter"/>
</dbReference>
<keyword evidence="18 32" id="KW-0675">Receptor</keyword>
<evidence type="ECO:0000256" key="22">
    <source>
        <dbReference type="ARBA" id="ARBA00051243"/>
    </source>
</evidence>
<dbReference type="InterPro" id="IPR008266">
    <property type="entry name" value="Tyr_kinase_AS"/>
</dbReference>
<evidence type="ECO:0000256" key="9">
    <source>
        <dbReference type="ARBA" id="ARBA00022737"/>
    </source>
</evidence>
<dbReference type="InterPro" id="IPR020635">
    <property type="entry name" value="Tyr_kinase_cat_dom"/>
</dbReference>
<feature type="domain" description="Fibronectin type-III" evidence="31">
    <location>
        <begin position="208"/>
        <end position="302"/>
    </location>
</feature>
<dbReference type="GO" id="GO:0006909">
    <property type="term" value="P:phagocytosis"/>
    <property type="evidence" value="ECO:0007669"/>
    <property type="project" value="TreeGrafter"/>
</dbReference>
<dbReference type="PROSITE" id="PS50835">
    <property type="entry name" value="IG_LIKE"/>
    <property type="match status" value="2"/>
</dbReference>
<feature type="domain" description="Ig-like" evidence="30">
    <location>
        <begin position="120"/>
        <end position="201"/>
    </location>
</feature>
<keyword evidence="33" id="KW-1185">Reference proteome</keyword>
<comment type="subcellular location">
    <subcellularLocation>
        <location evidence="1">Cell membrane</location>
        <topology evidence="1">Single-pass type I membrane protein</topology>
    </subcellularLocation>
</comment>
<evidence type="ECO:0000256" key="1">
    <source>
        <dbReference type="ARBA" id="ARBA00004251"/>
    </source>
</evidence>
<dbReference type="GO" id="GO:0005886">
    <property type="term" value="C:plasma membrane"/>
    <property type="evidence" value="ECO:0007669"/>
    <property type="project" value="UniProtKB-SubCell"/>
</dbReference>
<feature type="binding site" evidence="25">
    <location>
        <position position="641"/>
    </location>
    <ligand>
        <name>Mg(2+)</name>
        <dbReference type="ChEBI" id="CHEBI:18420"/>
    </ligand>
</feature>
<evidence type="ECO:0000256" key="5">
    <source>
        <dbReference type="ARBA" id="ARBA00022553"/>
    </source>
</evidence>
<dbReference type="EMBL" id="JAGXEW010000023">
    <property type="protein sequence ID" value="KAK1158783.1"/>
    <property type="molecule type" value="Genomic_DNA"/>
</dbReference>
<keyword evidence="19" id="KW-0325">Glycoprotein</keyword>
<accession>A0AAD8CWC5</accession>
<dbReference type="Gene3D" id="1.10.510.10">
    <property type="entry name" value="Transferase(Phosphotransferase) domain 1"/>
    <property type="match status" value="1"/>
</dbReference>
<evidence type="ECO:0000313" key="32">
    <source>
        <dbReference type="EMBL" id="KAK1158783.1"/>
    </source>
</evidence>
<evidence type="ECO:0000259" key="30">
    <source>
        <dbReference type="PROSITE" id="PS50835"/>
    </source>
</evidence>
<evidence type="ECO:0000256" key="14">
    <source>
        <dbReference type="ARBA" id="ARBA00022989"/>
    </source>
</evidence>
<keyword evidence="11 32" id="KW-0418">Kinase</keyword>
<feature type="active site" description="Proton acceptor" evidence="23">
    <location>
        <position position="636"/>
    </location>
</feature>
<dbReference type="GO" id="GO:0007399">
    <property type="term" value="P:nervous system development"/>
    <property type="evidence" value="ECO:0007669"/>
    <property type="project" value="TreeGrafter"/>
</dbReference>
<comment type="catalytic activity">
    <reaction evidence="22">
        <text>L-tyrosyl-[protein] + ATP = O-phospho-L-tyrosyl-[protein] + ADP + H(+)</text>
        <dbReference type="Rhea" id="RHEA:10596"/>
        <dbReference type="Rhea" id="RHEA-COMP:10136"/>
        <dbReference type="Rhea" id="RHEA-COMP:20101"/>
        <dbReference type="ChEBI" id="CHEBI:15378"/>
        <dbReference type="ChEBI" id="CHEBI:30616"/>
        <dbReference type="ChEBI" id="CHEBI:46858"/>
        <dbReference type="ChEBI" id="CHEBI:61978"/>
        <dbReference type="ChEBI" id="CHEBI:456216"/>
        <dbReference type="EC" id="2.7.10.1"/>
    </reaction>
</comment>
<evidence type="ECO:0000256" key="4">
    <source>
        <dbReference type="ARBA" id="ARBA00022475"/>
    </source>
</evidence>
<dbReference type="SMART" id="SM00408">
    <property type="entry name" value="IGc2"/>
    <property type="match status" value="2"/>
</dbReference>
<dbReference type="GO" id="GO:0016477">
    <property type="term" value="P:cell migration"/>
    <property type="evidence" value="ECO:0007669"/>
    <property type="project" value="TreeGrafter"/>
</dbReference>
<dbReference type="PRINTS" id="PR00109">
    <property type="entry name" value="TYRKINASE"/>
</dbReference>
<keyword evidence="7 27" id="KW-0812">Transmembrane</keyword>
<name>A0AAD8CWC5_ACIOX</name>
<feature type="binding site" evidence="25">
    <location>
        <position position="654"/>
    </location>
    <ligand>
        <name>Mg(2+)</name>
        <dbReference type="ChEBI" id="CHEBI:18420"/>
    </ligand>
</feature>
<dbReference type="InterPro" id="IPR013098">
    <property type="entry name" value="Ig_I-set"/>
</dbReference>
<dbReference type="GO" id="GO:0043235">
    <property type="term" value="C:receptor complex"/>
    <property type="evidence" value="ECO:0007669"/>
    <property type="project" value="TreeGrafter"/>
</dbReference>